<evidence type="ECO:0000256" key="3">
    <source>
        <dbReference type="ARBA" id="ARBA00023004"/>
    </source>
</evidence>
<dbReference type="Proteomes" id="UP001274830">
    <property type="component" value="Unassembled WGS sequence"/>
</dbReference>
<dbReference type="AlphaFoldDB" id="A0AAE0WUB4"/>
<dbReference type="InterPro" id="IPR026992">
    <property type="entry name" value="DIOX_N"/>
</dbReference>
<dbReference type="Pfam" id="PF14226">
    <property type="entry name" value="DIOX_N"/>
    <property type="match status" value="1"/>
</dbReference>
<dbReference type="Gene3D" id="2.60.120.330">
    <property type="entry name" value="B-lactam Antibiotic, Isopenicillin N Synthase, Chain"/>
    <property type="match status" value="1"/>
</dbReference>
<dbReference type="GO" id="GO:0016491">
    <property type="term" value="F:oxidoreductase activity"/>
    <property type="evidence" value="ECO:0007669"/>
    <property type="project" value="UniProtKB-KW"/>
</dbReference>
<keyword evidence="6" id="KW-1185">Reference proteome</keyword>
<feature type="domain" description="Non-haem dioxygenase N-terminal" evidence="4">
    <location>
        <begin position="37"/>
        <end position="138"/>
    </location>
</feature>
<comment type="caution">
    <text evidence="5">The sequence shown here is derived from an EMBL/GenBank/DDBJ whole genome shotgun (WGS) entry which is preliminary data.</text>
</comment>
<keyword evidence="3" id="KW-0408">Iron</keyword>
<evidence type="ECO:0000313" key="5">
    <source>
        <dbReference type="EMBL" id="KAK3677735.1"/>
    </source>
</evidence>
<sequence>MATITQTISDVPRTSLPHYEEVPETSQDLDWADLITLDLSKFDHPGGKEALAKQLQDAVHNVGFFYITNFGLSQDQVSRQFAVGQEIFKLPTEEKLKYRADLEHGNYNGYRPRGSIELFPGLFDNVEMYNVFKFLPELERTQPAVIQENRAEVEAFQRHIAEDVAQKLLTLIAIVLELPEDHLTNGHRYNDLSECHLRYMVGCRTCQRGQQLLTVGPRSIAIARPKRMQNSTIFTLAVTPM</sequence>
<dbReference type="InterPro" id="IPR027443">
    <property type="entry name" value="IPNS-like_sf"/>
</dbReference>
<evidence type="ECO:0000313" key="6">
    <source>
        <dbReference type="Proteomes" id="UP001274830"/>
    </source>
</evidence>
<evidence type="ECO:0000256" key="1">
    <source>
        <dbReference type="ARBA" id="ARBA00022723"/>
    </source>
</evidence>
<keyword evidence="2" id="KW-0560">Oxidoreductase</keyword>
<dbReference type="GO" id="GO:0046872">
    <property type="term" value="F:metal ion binding"/>
    <property type="evidence" value="ECO:0007669"/>
    <property type="project" value="UniProtKB-KW"/>
</dbReference>
<dbReference type="SUPFAM" id="SSF51197">
    <property type="entry name" value="Clavaminate synthase-like"/>
    <property type="match status" value="1"/>
</dbReference>
<reference evidence="5" key="1">
    <citation type="submission" date="2023-07" db="EMBL/GenBank/DDBJ databases">
        <title>Black Yeasts Isolated from many extreme environments.</title>
        <authorList>
            <person name="Coleine C."/>
            <person name="Stajich J.E."/>
            <person name="Selbmann L."/>
        </authorList>
    </citation>
    <scope>NUCLEOTIDE SEQUENCE</scope>
    <source>
        <strain evidence="5">CCFEE 5485</strain>
    </source>
</reference>
<evidence type="ECO:0000256" key="2">
    <source>
        <dbReference type="ARBA" id="ARBA00023002"/>
    </source>
</evidence>
<dbReference type="EMBL" id="JAUTXT010000006">
    <property type="protein sequence ID" value="KAK3677735.1"/>
    <property type="molecule type" value="Genomic_DNA"/>
</dbReference>
<keyword evidence="1" id="KW-0479">Metal-binding</keyword>
<dbReference type="PANTHER" id="PTHR10209:SF867">
    <property type="entry name" value="2-OXOGLUTARATE (2OG) AND FE(II)-DEPENDENT OXYGENASE SUPERFAMILY PROTEIN"/>
    <property type="match status" value="1"/>
</dbReference>
<gene>
    <name evidence="5" type="ORF">LTR78_002585</name>
</gene>
<protein>
    <recommendedName>
        <fullName evidence="4">Non-haem dioxygenase N-terminal domain-containing protein</fullName>
    </recommendedName>
</protein>
<name>A0AAE0WUB4_9PEZI</name>
<evidence type="ECO:0000259" key="4">
    <source>
        <dbReference type="Pfam" id="PF14226"/>
    </source>
</evidence>
<proteinExistence type="predicted"/>
<organism evidence="5 6">
    <name type="scientific">Recurvomyces mirabilis</name>
    <dbReference type="NCBI Taxonomy" id="574656"/>
    <lineage>
        <taxon>Eukaryota</taxon>
        <taxon>Fungi</taxon>
        <taxon>Dikarya</taxon>
        <taxon>Ascomycota</taxon>
        <taxon>Pezizomycotina</taxon>
        <taxon>Dothideomycetes</taxon>
        <taxon>Dothideomycetidae</taxon>
        <taxon>Mycosphaerellales</taxon>
        <taxon>Teratosphaeriaceae</taxon>
        <taxon>Recurvomyces</taxon>
    </lineage>
</organism>
<accession>A0AAE0WUB4</accession>
<dbReference type="PANTHER" id="PTHR10209">
    <property type="entry name" value="OXIDOREDUCTASE, 2OG-FE II OXYGENASE FAMILY PROTEIN"/>
    <property type="match status" value="1"/>
</dbReference>